<evidence type="ECO:0000256" key="3">
    <source>
        <dbReference type="ARBA" id="ARBA00022679"/>
    </source>
</evidence>
<dbReference type="Pfam" id="PF13649">
    <property type="entry name" value="Methyltransf_25"/>
    <property type="match status" value="1"/>
</dbReference>
<dbReference type="Gene3D" id="3.40.50.150">
    <property type="entry name" value="Vaccinia Virus protein VP39"/>
    <property type="match status" value="1"/>
</dbReference>
<evidence type="ECO:0000313" key="5">
    <source>
        <dbReference type="EMBL" id="KAI9636476.1"/>
    </source>
</evidence>
<organism evidence="5 6">
    <name type="scientific">Dioszegia hungarica</name>
    <dbReference type="NCBI Taxonomy" id="4972"/>
    <lineage>
        <taxon>Eukaryota</taxon>
        <taxon>Fungi</taxon>
        <taxon>Dikarya</taxon>
        <taxon>Basidiomycota</taxon>
        <taxon>Agaricomycotina</taxon>
        <taxon>Tremellomycetes</taxon>
        <taxon>Tremellales</taxon>
        <taxon>Bulleribasidiaceae</taxon>
        <taxon>Dioszegia</taxon>
    </lineage>
</organism>
<dbReference type="InterPro" id="IPR051419">
    <property type="entry name" value="Lys/N-term_MeTrsfase_sf"/>
</dbReference>
<gene>
    <name evidence="5" type="ORF">MKK02DRAFT_45182</name>
</gene>
<evidence type="ECO:0000256" key="1">
    <source>
        <dbReference type="ARBA" id="ARBA00008361"/>
    </source>
</evidence>
<protein>
    <submittedName>
        <fullName evidence="5">S-adenosyl-L-methionine-dependent methyltransferase</fullName>
    </submittedName>
</protein>
<proteinExistence type="inferred from homology"/>
<accession>A0AA38HCL4</accession>
<sequence>MSRITENLPPTNEGYGTQEYWEQRYTNEGPTVSFDWFLSPEYLLPFIEQTLREAGMGKEARILMLGCGNSSLSEVMYDDGYRDVVNVDYSKAVIEQMKERHKSRVGMEWLEMDVLELQFEEEFDLVIDKGTMDAMLTTKGDPWNPPEKDIKTCTQEITEAIRVMRKRPSSRFLYFTFGQPHFRERYMQDRPNWTLSHKEVGPPEGFAYFMYTLAYTP</sequence>
<evidence type="ECO:0000259" key="4">
    <source>
        <dbReference type="Pfam" id="PF13649"/>
    </source>
</evidence>
<dbReference type="AlphaFoldDB" id="A0AA38HCL4"/>
<dbReference type="InterPro" id="IPR029063">
    <property type="entry name" value="SAM-dependent_MTases_sf"/>
</dbReference>
<name>A0AA38HCL4_9TREE</name>
<dbReference type="Proteomes" id="UP001164286">
    <property type="component" value="Unassembled WGS sequence"/>
</dbReference>
<keyword evidence="2 5" id="KW-0489">Methyltransferase</keyword>
<dbReference type="SUPFAM" id="SSF53335">
    <property type="entry name" value="S-adenosyl-L-methionine-dependent methyltransferases"/>
    <property type="match status" value="1"/>
</dbReference>
<evidence type="ECO:0000256" key="2">
    <source>
        <dbReference type="ARBA" id="ARBA00022603"/>
    </source>
</evidence>
<comment type="caution">
    <text evidence="5">The sequence shown here is derived from an EMBL/GenBank/DDBJ whole genome shotgun (WGS) entry which is preliminary data.</text>
</comment>
<keyword evidence="6" id="KW-1185">Reference proteome</keyword>
<dbReference type="PANTHER" id="PTHR12176">
    <property type="entry name" value="SAM-DEPENDENT METHYLTRANSFERASE SUPERFAMILY PROTEIN"/>
    <property type="match status" value="1"/>
</dbReference>
<dbReference type="FunFam" id="3.40.50.150:FF:000565">
    <property type="entry name" value="Predicted protein"/>
    <property type="match status" value="1"/>
</dbReference>
<comment type="similarity">
    <text evidence="1">Belongs to the methyltransferase superfamily.</text>
</comment>
<dbReference type="GO" id="GO:0008168">
    <property type="term" value="F:methyltransferase activity"/>
    <property type="evidence" value="ECO:0007669"/>
    <property type="project" value="UniProtKB-KW"/>
</dbReference>
<dbReference type="GO" id="GO:0032259">
    <property type="term" value="P:methylation"/>
    <property type="evidence" value="ECO:0007669"/>
    <property type="project" value="UniProtKB-KW"/>
</dbReference>
<dbReference type="PANTHER" id="PTHR12176:SF80">
    <property type="entry name" value="EEF1A LYSINE METHYLTRANSFERASE 4"/>
    <property type="match status" value="1"/>
</dbReference>
<evidence type="ECO:0000313" key="6">
    <source>
        <dbReference type="Proteomes" id="UP001164286"/>
    </source>
</evidence>
<keyword evidence="3" id="KW-0808">Transferase</keyword>
<reference evidence="5" key="1">
    <citation type="journal article" date="2022" name="G3 (Bethesda)">
        <title>High quality genome of the basidiomycete yeast Dioszegia hungarica PDD-24b-2 isolated from cloud water.</title>
        <authorList>
            <person name="Jarrige D."/>
            <person name="Haridas S."/>
            <person name="Bleykasten-Grosshans C."/>
            <person name="Joly M."/>
            <person name="Nadalig T."/>
            <person name="Sancelme M."/>
            <person name="Vuilleumier S."/>
            <person name="Grigoriev I.V."/>
            <person name="Amato P."/>
            <person name="Bringel F."/>
        </authorList>
    </citation>
    <scope>NUCLEOTIDE SEQUENCE</scope>
    <source>
        <strain evidence="5">PDD-24b-2</strain>
    </source>
</reference>
<dbReference type="EMBL" id="JAKWFO010000005">
    <property type="protein sequence ID" value="KAI9636476.1"/>
    <property type="molecule type" value="Genomic_DNA"/>
</dbReference>
<dbReference type="CDD" id="cd02440">
    <property type="entry name" value="AdoMet_MTases"/>
    <property type="match status" value="1"/>
</dbReference>
<dbReference type="GeneID" id="77732481"/>
<dbReference type="InterPro" id="IPR041698">
    <property type="entry name" value="Methyltransf_25"/>
</dbReference>
<feature type="domain" description="Methyltransferase" evidence="4">
    <location>
        <begin position="62"/>
        <end position="130"/>
    </location>
</feature>
<dbReference type="RefSeq" id="XP_052946253.1">
    <property type="nucleotide sequence ID" value="XM_053093276.1"/>
</dbReference>